<dbReference type="AlphaFoldDB" id="A0A835B2F8"/>
<feature type="compositionally biased region" description="Basic and acidic residues" evidence="1">
    <location>
        <begin position="107"/>
        <end position="117"/>
    </location>
</feature>
<reference evidence="2" key="1">
    <citation type="submission" date="2020-07" db="EMBL/GenBank/DDBJ databases">
        <title>Genome sequence and genetic diversity analysis of an under-domesticated orphan crop, white fonio (Digitaria exilis).</title>
        <authorList>
            <person name="Bennetzen J.L."/>
            <person name="Chen S."/>
            <person name="Ma X."/>
            <person name="Wang X."/>
            <person name="Yssel A.E.J."/>
            <person name="Chaluvadi S.R."/>
            <person name="Johnson M."/>
            <person name="Gangashetty P."/>
            <person name="Hamidou F."/>
            <person name="Sanogo M.D."/>
            <person name="Zwaenepoel A."/>
            <person name="Wallace J."/>
            <person name="Van De Peer Y."/>
            <person name="Van Deynze A."/>
        </authorList>
    </citation>
    <scope>NUCLEOTIDE SEQUENCE</scope>
    <source>
        <tissue evidence="2">Leaves</tissue>
    </source>
</reference>
<comment type="caution">
    <text evidence="2">The sequence shown here is derived from an EMBL/GenBank/DDBJ whole genome shotgun (WGS) entry which is preliminary data.</text>
</comment>
<feature type="compositionally biased region" description="Low complexity" evidence="1">
    <location>
        <begin position="38"/>
        <end position="51"/>
    </location>
</feature>
<feature type="compositionally biased region" description="Basic residues" evidence="1">
    <location>
        <begin position="148"/>
        <end position="158"/>
    </location>
</feature>
<organism evidence="2 3">
    <name type="scientific">Digitaria exilis</name>
    <dbReference type="NCBI Taxonomy" id="1010633"/>
    <lineage>
        <taxon>Eukaryota</taxon>
        <taxon>Viridiplantae</taxon>
        <taxon>Streptophyta</taxon>
        <taxon>Embryophyta</taxon>
        <taxon>Tracheophyta</taxon>
        <taxon>Spermatophyta</taxon>
        <taxon>Magnoliopsida</taxon>
        <taxon>Liliopsida</taxon>
        <taxon>Poales</taxon>
        <taxon>Poaceae</taxon>
        <taxon>PACMAD clade</taxon>
        <taxon>Panicoideae</taxon>
        <taxon>Panicodae</taxon>
        <taxon>Paniceae</taxon>
        <taxon>Anthephorinae</taxon>
        <taxon>Digitaria</taxon>
    </lineage>
</organism>
<evidence type="ECO:0000313" key="2">
    <source>
        <dbReference type="EMBL" id="KAF8685294.1"/>
    </source>
</evidence>
<feature type="compositionally biased region" description="Low complexity" evidence="1">
    <location>
        <begin position="87"/>
        <end position="98"/>
    </location>
</feature>
<feature type="compositionally biased region" description="Basic and acidic residues" evidence="1">
    <location>
        <begin position="326"/>
        <end position="340"/>
    </location>
</feature>
<feature type="region of interest" description="Disordered" evidence="1">
    <location>
        <begin position="1"/>
        <end position="211"/>
    </location>
</feature>
<evidence type="ECO:0000256" key="1">
    <source>
        <dbReference type="SAM" id="MobiDB-lite"/>
    </source>
</evidence>
<keyword evidence="3" id="KW-1185">Reference proteome</keyword>
<protein>
    <submittedName>
        <fullName evidence="2">Uncharacterized protein</fullName>
    </submittedName>
</protein>
<feature type="compositionally biased region" description="Low complexity" evidence="1">
    <location>
        <begin position="197"/>
        <end position="208"/>
    </location>
</feature>
<accession>A0A835B2F8</accession>
<dbReference type="Proteomes" id="UP000636709">
    <property type="component" value="Unassembled WGS sequence"/>
</dbReference>
<gene>
    <name evidence="2" type="ORF">HU200_044061</name>
</gene>
<name>A0A835B2F8_9POAL</name>
<dbReference type="EMBL" id="JACEFO010002089">
    <property type="protein sequence ID" value="KAF8685294.1"/>
    <property type="molecule type" value="Genomic_DNA"/>
</dbReference>
<evidence type="ECO:0000313" key="3">
    <source>
        <dbReference type="Proteomes" id="UP000636709"/>
    </source>
</evidence>
<feature type="region of interest" description="Disordered" evidence="1">
    <location>
        <begin position="321"/>
        <end position="340"/>
    </location>
</feature>
<proteinExistence type="predicted"/>
<sequence length="340" mass="37294">MPITPRSRVPELAAGSPRRRPSSPESTSDMAGCPLSPRTRLASADSALATASPPRTAGPCRRRRCPPVQTTTFAPPRAPFPRPVSSRLAHARLPPAARLRARRQHGHDKALSPRDVTELFPSTPSLPSHAYISQQQFPSLSTPEKPHRSSQSRRRARSRAQLSPLLPRPNRGSLELPQPPLPLTEQSPHQFPHQSPRRSSPDPLRSTSGRTEGTVSSLVSCWCSPTTSPSFSDPDVAAATAVVDRVPGHPRPRDLAQTNRGEPLFNFPYFPGPVSSPFGRRTRLCLQPLSRGPSAKCRVYELVPAAEEITQESEVNVVHVDPSPEQEYRFEPEGKPRSIT</sequence>
<feature type="compositionally biased region" description="Polar residues" evidence="1">
    <location>
        <begin position="120"/>
        <end position="142"/>
    </location>
</feature>